<proteinExistence type="predicted"/>
<name>A0ABQ9WSP9_9EUKA</name>
<evidence type="ECO:0000313" key="1">
    <source>
        <dbReference type="EMBL" id="KAK2942527.1"/>
    </source>
</evidence>
<reference evidence="1 2" key="1">
    <citation type="journal article" date="2022" name="bioRxiv">
        <title>Genomics of Preaxostyla Flagellates Illuminates Evolutionary Transitions and the Path Towards Mitochondrial Loss.</title>
        <authorList>
            <person name="Novak L.V.F."/>
            <person name="Treitli S.C."/>
            <person name="Pyrih J."/>
            <person name="Halakuc P."/>
            <person name="Pipaliya S.V."/>
            <person name="Vacek V."/>
            <person name="Brzon O."/>
            <person name="Soukal P."/>
            <person name="Eme L."/>
            <person name="Dacks J.B."/>
            <person name="Karnkowska A."/>
            <person name="Elias M."/>
            <person name="Hampl V."/>
        </authorList>
    </citation>
    <scope>NUCLEOTIDE SEQUENCE [LARGE SCALE GENOMIC DNA]</scope>
    <source>
        <strain evidence="1">NAU3</strain>
        <tissue evidence="1">Gut</tissue>
    </source>
</reference>
<sequence>MTEIIKKTDTSSKHVHSDCSPFLNWEGDTSESSMERAVLFRSLVATLQLQPALDASVEARAVKLLESVHPPNAASTDDFLFSLARNTGNSSPDFVQSIIVLISSPSHVITNAAMQMLNTLIWRSSPNILLALIKAGLIPQLVVTLDLQSLSFTEAVDIHINLILIITRSFWLATPFSLEKLRISDENEQQAVHETVLKKVLTPSETYICHLCVNRFSIIDGKQSKNFVDLLTRLLKICPNDWDSLSPVSLDGRHTLLRRQFLGK</sequence>
<keyword evidence="2" id="KW-1185">Reference proteome</keyword>
<comment type="caution">
    <text evidence="1">The sequence shown here is derived from an EMBL/GenBank/DDBJ whole genome shotgun (WGS) entry which is preliminary data.</text>
</comment>
<dbReference type="EMBL" id="JARBJD010000402">
    <property type="protein sequence ID" value="KAK2942527.1"/>
    <property type="molecule type" value="Genomic_DNA"/>
</dbReference>
<accession>A0ABQ9WSP9</accession>
<evidence type="ECO:0000313" key="2">
    <source>
        <dbReference type="Proteomes" id="UP001281761"/>
    </source>
</evidence>
<dbReference type="Proteomes" id="UP001281761">
    <property type="component" value="Unassembled WGS sequence"/>
</dbReference>
<organism evidence="1 2">
    <name type="scientific">Blattamonas nauphoetae</name>
    <dbReference type="NCBI Taxonomy" id="2049346"/>
    <lineage>
        <taxon>Eukaryota</taxon>
        <taxon>Metamonada</taxon>
        <taxon>Preaxostyla</taxon>
        <taxon>Oxymonadida</taxon>
        <taxon>Blattamonas</taxon>
    </lineage>
</organism>
<protein>
    <submittedName>
        <fullName evidence="1">Uncharacterized protein</fullName>
    </submittedName>
</protein>
<gene>
    <name evidence="1" type="ORF">BLNAU_22555</name>
</gene>